<proteinExistence type="predicted"/>
<evidence type="ECO:0000313" key="3">
    <source>
        <dbReference type="Proteomes" id="UP000095495"/>
    </source>
</evidence>
<dbReference type="AlphaFoldDB" id="A0A173S8K4"/>
<accession>A0A173S8K4</accession>
<dbReference type="EMBL" id="CYXV01000004">
    <property type="protein sequence ID" value="CUM86834.1"/>
    <property type="molecule type" value="Genomic_DNA"/>
</dbReference>
<evidence type="ECO:0000259" key="1">
    <source>
        <dbReference type="Pfam" id="PF03235"/>
    </source>
</evidence>
<protein>
    <submittedName>
        <fullName evidence="2">Uncharacterized conserved protein</fullName>
    </submittedName>
</protein>
<gene>
    <name evidence="2" type="ORF">ERS852420_01190</name>
</gene>
<dbReference type="Proteomes" id="UP000095495">
    <property type="component" value="Unassembled WGS sequence"/>
</dbReference>
<organism evidence="2 3">
    <name type="scientific">Roseburia faecis</name>
    <dbReference type="NCBI Taxonomy" id="301302"/>
    <lineage>
        <taxon>Bacteria</taxon>
        <taxon>Bacillati</taxon>
        <taxon>Bacillota</taxon>
        <taxon>Clostridia</taxon>
        <taxon>Lachnospirales</taxon>
        <taxon>Lachnospiraceae</taxon>
        <taxon>Roseburia</taxon>
    </lineage>
</organism>
<name>A0A173S8K4_9FIRM</name>
<evidence type="ECO:0000313" key="2">
    <source>
        <dbReference type="EMBL" id="CUM86834.1"/>
    </source>
</evidence>
<feature type="domain" description="GmrSD restriction endonucleases N-terminal" evidence="1">
    <location>
        <begin position="27"/>
        <end position="225"/>
    </location>
</feature>
<dbReference type="InterPro" id="IPR004919">
    <property type="entry name" value="GmrSD_N"/>
</dbReference>
<dbReference type="RefSeq" id="WP_082424072.1">
    <property type="nucleotide sequence ID" value="NZ_CYXV01000004.1"/>
</dbReference>
<sequence>MKIGKKLVQAVSFNPTEKSHKMTVLDMCKKIETLDITLPLYQRDVSWTLNQAIDLLNYQLLGKAPVAPISMNVIWDTDDFVPQVSFIDREMLEMNSVDKGQMSVVDGQQRLTTNYKAYSNSDDFRNIVLDVARGRFLLVEGAFTRSQIPVGMLLNKDDAVFYDYLTKNNMMKDPTFMTVLVQCRSKIRSYYYTINQAEDLSEDEQIEWFEVLNNAGSRVSALQMRFSKMKVHGIDIYTMYTLKFKNKLLEYGYDFFSPQKTSVSYPIAALNPAYEVVTDKMHTDAYAPIPSDTKENQLCALKPNVLVECFDMTLKALDKSIEFITDNNVSAPDRMDYINYLTGYFVYNPEPTEEQMAGLVEWYENVDFNNKSNSKRRTIFTQMLNM</sequence>
<reference evidence="2 3" key="1">
    <citation type="submission" date="2015-09" db="EMBL/GenBank/DDBJ databases">
        <authorList>
            <consortium name="Pathogen Informatics"/>
        </authorList>
    </citation>
    <scope>NUCLEOTIDE SEQUENCE [LARGE SCALE GENOMIC DNA]</scope>
    <source>
        <strain evidence="2 3">2789STDY5608863</strain>
    </source>
</reference>
<dbReference type="Pfam" id="PF03235">
    <property type="entry name" value="GmrSD_N"/>
    <property type="match status" value="1"/>
</dbReference>